<accession>A0A1I6ZTQ9</accession>
<evidence type="ECO:0008006" key="3">
    <source>
        <dbReference type="Google" id="ProtNLM"/>
    </source>
</evidence>
<dbReference type="STRING" id="477690.SAMN05216474_1615"/>
<gene>
    <name evidence="1" type="ORF">SAMN05216474_1615</name>
</gene>
<evidence type="ECO:0000313" key="1">
    <source>
        <dbReference type="EMBL" id="SFT66074.1"/>
    </source>
</evidence>
<sequence>MNQSEFYGRYNREENAVLFFKEIFQYRVKCCPKCKHHSLKFYMHLKSWRCPKCKKIISIKSVSFMRDSNLQLRDWLEIIYLITQGKKTDSVLNLLRKSRQTRYDTLAYAVKKLRLEMGQINKQLLDQPKTLLHFEKRETESIIDLPGIPQNIDLQILKQPFKNYDRIRLTLSSNDVKEVFKLKSHRLLNPNYRYKKLFAENVSKPTTLNKEFIVLNGAKIKKTWEQKLKTNFIKELRGIYHNVSIVFMQGVMDEYCFKYNNRHSLTPKFKVFVYQLLMTKDRIAGSQ</sequence>
<dbReference type="RefSeq" id="WP_090248054.1">
    <property type="nucleotide sequence ID" value="NZ_FPAS01000002.1"/>
</dbReference>
<name>A0A1I6ZTQ9_9FLAO</name>
<proteinExistence type="predicted"/>
<dbReference type="OrthoDB" id="9783459at2"/>
<organism evidence="1 2">
    <name type="scientific">Lishizhenia tianjinensis</name>
    <dbReference type="NCBI Taxonomy" id="477690"/>
    <lineage>
        <taxon>Bacteria</taxon>
        <taxon>Pseudomonadati</taxon>
        <taxon>Bacteroidota</taxon>
        <taxon>Flavobacteriia</taxon>
        <taxon>Flavobacteriales</taxon>
        <taxon>Crocinitomicaceae</taxon>
        <taxon>Lishizhenia</taxon>
    </lineage>
</organism>
<dbReference type="EMBL" id="FPAS01000002">
    <property type="protein sequence ID" value="SFT66074.1"/>
    <property type="molecule type" value="Genomic_DNA"/>
</dbReference>
<keyword evidence="2" id="KW-1185">Reference proteome</keyword>
<reference evidence="1 2" key="1">
    <citation type="submission" date="2016-10" db="EMBL/GenBank/DDBJ databases">
        <authorList>
            <person name="de Groot N.N."/>
        </authorList>
    </citation>
    <scope>NUCLEOTIDE SEQUENCE [LARGE SCALE GENOMIC DNA]</scope>
    <source>
        <strain evidence="1 2">CGMCC 1.7005</strain>
    </source>
</reference>
<protein>
    <recommendedName>
        <fullName evidence="3">Transposase zinc-ribbon domain-containing protein</fullName>
    </recommendedName>
</protein>
<dbReference type="Proteomes" id="UP000236454">
    <property type="component" value="Unassembled WGS sequence"/>
</dbReference>
<evidence type="ECO:0000313" key="2">
    <source>
        <dbReference type="Proteomes" id="UP000236454"/>
    </source>
</evidence>
<dbReference type="AlphaFoldDB" id="A0A1I6ZTQ9"/>